<name>A0A915HTP4_ROMCU</name>
<evidence type="ECO:0000313" key="1">
    <source>
        <dbReference type="Proteomes" id="UP000887565"/>
    </source>
</evidence>
<dbReference type="AlphaFoldDB" id="A0A915HTP4"/>
<protein>
    <submittedName>
        <fullName evidence="2">Uncharacterized protein</fullName>
    </submittedName>
</protein>
<dbReference type="WBParaSite" id="nRc.2.0.1.t04765-RA">
    <property type="protein sequence ID" value="nRc.2.0.1.t04765-RA"/>
    <property type="gene ID" value="nRc.2.0.1.g04765"/>
</dbReference>
<organism evidence="1 2">
    <name type="scientific">Romanomermis culicivorax</name>
    <name type="common">Nematode worm</name>
    <dbReference type="NCBI Taxonomy" id="13658"/>
    <lineage>
        <taxon>Eukaryota</taxon>
        <taxon>Metazoa</taxon>
        <taxon>Ecdysozoa</taxon>
        <taxon>Nematoda</taxon>
        <taxon>Enoplea</taxon>
        <taxon>Dorylaimia</taxon>
        <taxon>Mermithida</taxon>
        <taxon>Mermithoidea</taxon>
        <taxon>Mermithidae</taxon>
        <taxon>Romanomermis</taxon>
    </lineage>
</organism>
<dbReference type="Proteomes" id="UP000887565">
    <property type="component" value="Unplaced"/>
</dbReference>
<accession>A0A915HTP4</accession>
<reference evidence="2" key="1">
    <citation type="submission" date="2022-11" db="UniProtKB">
        <authorList>
            <consortium name="WormBaseParasite"/>
        </authorList>
    </citation>
    <scope>IDENTIFICATION</scope>
</reference>
<evidence type="ECO:0000313" key="2">
    <source>
        <dbReference type="WBParaSite" id="nRc.2.0.1.t04765-RA"/>
    </source>
</evidence>
<proteinExistence type="predicted"/>
<sequence length="92" mass="10426">MPPLNKRRPQINAALLFEKKGINTALKSTLRQKIISDSLFDLETMQKSSVVQEATQNAIDNGADATKMIRPAWHPVFTDKYGKKLPTPDWYP</sequence>
<keyword evidence="1" id="KW-1185">Reference proteome</keyword>